<dbReference type="PANTHER" id="PTHR43991">
    <property type="entry name" value="WD REPEAT PROTEIN (AFU_ORTHOLOGUE AFUA_8G05640)-RELATED"/>
    <property type="match status" value="1"/>
</dbReference>
<gene>
    <name evidence="2" type="ORF">DEBURN_LOCUS4821</name>
</gene>
<evidence type="ECO:0000313" key="2">
    <source>
        <dbReference type="EMBL" id="CAG8503935.1"/>
    </source>
</evidence>
<organism evidence="2 3">
    <name type="scientific">Diversispora eburnea</name>
    <dbReference type="NCBI Taxonomy" id="1213867"/>
    <lineage>
        <taxon>Eukaryota</taxon>
        <taxon>Fungi</taxon>
        <taxon>Fungi incertae sedis</taxon>
        <taxon>Mucoromycota</taxon>
        <taxon>Glomeromycotina</taxon>
        <taxon>Glomeromycetes</taxon>
        <taxon>Diversisporales</taxon>
        <taxon>Diversisporaceae</taxon>
        <taxon>Diversispora</taxon>
    </lineage>
</organism>
<dbReference type="EMBL" id="CAJVPK010000392">
    <property type="protein sequence ID" value="CAG8503935.1"/>
    <property type="molecule type" value="Genomic_DNA"/>
</dbReference>
<dbReference type="InterPro" id="IPR011044">
    <property type="entry name" value="Quino_amine_DH_bsu"/>
</dbReference>
<dbReference type="SUPFAM" id="SSF50969">
    <property type="entry name" value="YVTN repeat-like/Quinoprotein amine dehydrogenase"/>
    <property type="match status" value="1"/>
</dbReference>
<evidence type="ECO:0000259" key="1">
    <source>
        <dbReference type="Pfam" id="PF10313"/>
    </source>
</evidence>
<comment type="caution">
    <text evidence="2">The sequence shown here is derived from an EMBL/GenBank/DDBJ whole genome shotgun (WGS) entry which is preliminary data.</text>
</comment>
<dbReference type="InterPro" id="IPR019417">
    <property type="entry name" value="DUF2415"/>
</dbReference>
<dbReference type="SMART" id="SM00320">
    <property type="entry name" value="WD40"/>
    <property type="match status" value="2"/>
</dbReference>
<dbReference type="Gene3D" id="2.130.10.10">
    <property type="entry name" value="YVTN repeat-like/Quinoprotein amine dehydrogenase"/>
    <property type="match status" value="2"/>
</dbReference>
<dbReference type="Pfam" id="PF10313">
    <property type="entry name" value="DUF2415"/>
    <property type="match status" value="1"/>
</dbReference>
<dbReference type="OrthoDB" id="20669at2759"/>
<name>A0A9N9F1Q9_9GLOM</name>
<dbReference type="InterPro" id="IPR001680">
    <property type="entry name" value="WD40_rpt"/>
</dbReference>
<dbReference type="InterPro" id="IPR015943">
    <property type="entry name" value="WD40/YVTN_repeat-like_dom_sf"/>
</dbReference>
<protein>
    <submittedName>
        <fullName evidence="2">11730_t:CDS:1</fullName>
    </submittedName>
</protein>
<dbReference type="AlphaFoldDB" id="A0A9N9F1Q9"/>
<sequence>MSDSLDGDIAKNEVMNLQIEWSSPENNSSEQKRSPLWLREVTSKDAENGMDVQGITWDTLNVSRQRYRELRLIDYKNYENVQKSHDEIKKEIKPVRTNAQFYNFKYTTLSHRCSIVHFQLRNLLWSTGRNDIFYTYSPRIGHWNSIMKKSDVALDLSLNNRNAEALFEISTFACKDNYLLVGGLYGEFACRRIDADPIQFGTITTDANGITNHMDIIESRTGAAVAVISSNDKKSRIMDLATLRFIDTYDFQWPVNCTSVSPNKDLLCVVGDDTESIVVSADSGKPIATLKGHIDFSFACCWSPDGKIIATGNQGAVRSLHFSEDGRYLAMAEPADFVHIFDAHTFERSQVIDLFGEIAGVTFTPDAEGLYIANADENYGDFENSLYNLNDLKINIENQHRNENEMTLLWD</sequence>
<dbReference type="Proteomes" id="UP000789706">
    <property type="component" value="Unassembled WGS sequence"/>
</dbReference>
<dbReference type="PANTHER" id="PTHR43991:SF12">
    <property type="entry name" value="WD REPEAT PROTEIN (AFU_ORTHOLOGUE AFUA_8G05640)"/>
    <property type="match status" value="1"/>
</dbReference>
<dbReference type="Pfam" id="PF00400">
    <property type="entry name" value="WD40"/>
    <property type="match status" value="1"/>
</dbReference>
<feature type="domain" description="DUF2415" evidence="1">
    <location>
        <begin position="315"/>
        <end position="353"/>
    </location>
</feature>
<evidence type="ECO:0000313" key="3">
    <source>
        <dbReference type="Proteomes" id="UP000789706"/>
    </source>
</evidence>
<reference evidence="2" key="1">
    <citation type="submission" date="2021-06" db="EMBL/GenBank/DDBJ databases">
        <authorList>
            <person name="Kallberg Y."/>
            <person name="Tangrot J."/>
            <person name="Rosling A."/>
        </authorList>
    </citation>
    <scope>NUCLEOTIDE SEQUENCE</scope>
    <source>
        <strain evidence="2">AZ414A</strain>
    </source>
</reference>
<proteinExistence type="predicted"/>
<accession>A0A9N9F1Q9</accession>
<keyword evidence="3" id="KW-1185">Reference proteome</keyword>